<dbReference type="RefSeq" id="WP_109129399.1">
    <property type="nucleotide sequence ID" value="NZ_CP012067.1"/>
</dbReference>
<dbReference type="InterPro" id="IPR005532">
    <property type="entry name" value="SUMF_dom"/>
</dbReference>
<accession>A0ABX9VSS6</accession>
<reference evidence="4 5" key="1">
    <citation type="journal article" date="2019" name="J. Oral Microbiol.">
        <title>Role of OmpA1 and OmpA2 in Aggregatibacter actinomycetemcomitans and Aggregatibacter aphrophilus serum resistance.</title>
        <authorList>
            <person name="Lindholm M."/>
            <person name="Min Aung K."/>
            <person name="Nyunt Wai S."/>
            <person name="Oscarsson J."/>
        </authorList>
    </citation>
    <scope>NUCLEOTIDE SEQUENCE [LARGE SCALE GENOMIC DNA]</scope>
    <source>
        <strain evidence="4 5">HK83</strain>
    </source>
</reference>
<keyword evidence="2" id="KW-0732">Signal</keyword>
<feature type="signal peptide" evidence="2">
    <location>
        <begin position="1"/>
        <end position="35"/>
    </location>
</feature>
<comment type="caution">
    <text evidence="4">The sequence shown here is derived from an EMBL/GenBank/DDBJ whole genome shotgun (WGS) entry which is preliminary data.</text>
</comment>
<sequence>MSNTTPKMQQPRRKTKIAIFSTALLTQLVAQSVYAAPWEEKFYNPKPLEGDVILPMPCEGSMVFRIVKTETHSPLEEKSIILGSDNSADQIAEHSTPNAIAGSFGDKSQGRYFLMAKYEVSQLQYQSVMNEQCPSANMKGRLPMTEVSWFDAVEFTRKYNEWLLKNAADKLPSEDGTKGFVRLPTNAEWEYAARGGAAVSSSEFREPLFPMRDGAEKYVWSNKNANGKIQLTGQLEGNPLGLFDTLGNAAEMMFDAFKLNRLDHYHGQSGGVTVRGGSYLNSAESLTNAYRIERPLYHNGNADKSKDIGFRVAMVAPVLTSAQRIKDLKEEWAKLGRDDNKDDKHGAGSNVVGQLEKLAQDVQNQTIAKEQLEKELKKLNDTLRQANQARDEQRDSAIQASLRLGGFLCSNVVDLDNTYQNALSLAENIKQTCDGAPKEGLCAEDQINNLNEKKLKAENALKFTLKYYADTLVDNATLYNASTIEKQVEATKQRLQNREKNNAAQFIQSYWEQLSQYNKDGKVDRDAWLKSCRQVK</sequence>
<dbReference type="Pfam" id="PF03781">
    <property type="entry name" value="FGE-sulfatase"/>
    <property type="match status" value="1"/>
</dbReference>
<keyword evidence="1" id="KW-0175">Coiled coil</keyword>
<dbReference type="SUPFAM" id="SSF56436">
    <property type="entry name" value="C-type lectin-like"/>
    <property type="match status" value="1"/>
</dbReference>
<evidence type="ECO:0000313" key="5">
    <source>
        <dbReference type="Proteomes" id="UP000274211"/>
    </source>
</evidence>
<dbReference type="InterPro" id="IPR051043">
    <property type="entry name" value="Sulfatase_Mod_Factor_Kinase"/>
</dbReference>
<evidence type="ECO:0000313" key="4">
    <source>
        <dbReference type="EMBL" id="RMW80900.1"/>
    </source>
</evidence>
<dbReference type="InterPro" id="IPR016187">
    <property type="entry name" value="CTDL_fold"/>
</dbReference>
<dbReference type="InterPro" id="IPR042095">
    <property type="entry name" value="SUMF_sf"/>
</dbReference>
<keyword evidence="5" id="KW-1185">Reference proteome</keyword>
<dbReference type="EMBL" id="QMGS01000085">
    <property type="protein sequence ID" value="RMW80900.1"/>
    <property type="molecule type" value="Genomic_DNA"/>
</dbReference>
<evidence type="ECO:0000259" key="3">
    <source>
        <dbReference type="Pfam" id="PF03781"/>
    </source>
</evidence>
<evidence type="ECO:0000256" key="1">
    <source>
        <dbReference type="SAM" id="Coils"/>
    </source>
</evidence>
<feature type="chain" id="PRO_5045424150" evidence="2">
    <location>
        <begin position="36"/>
        <end position="536"/>
    </location>
</feature>
<feature type="coiled-coil region" evidence="1">
    <location>
        <begin position="355"/>
        <end position="396"/>
    </location>
</feature>
<evidence type="ECO:0000256" key="2">
    <source>
        <dbReference type="SAM" id="SignalP"/>
    </source>
</evidence>
<name>A0ABX9VSS6_AGGAP</name>
<organism evidence="4 5">
    <name type="scientific">Aggregatibacter aphrophilus</name>
    <name type="common">Haemophilus aphrophilus</name>
    <dbReference type="NCBI Taxonomy" id="732"/>
    <lineage>
        <taxon>Bacteria</taxon>
        <taxon>Pseudomonadati</taxon>
        <taxon>Pseudomonadota</taxon>
        <taxon>Gammaproteobacteria</taxon>
        <taxon>Pasteurellales</taxon>
        <taxon>Pasteurellaceae</taxon>
        <taxon>Aggregatibacter</taxon>
    </lineage>
</organism>
<protein>
    <submittedName>
        <fullName evidence="4">Formylglycine-generating enzyme family protein</fullName>
    </submittedName>
</protein>
<dbReference type="Proteomes" id="UP000274211">
    <property type="component" value="Unassembled WGS sequence"/>
</dbReference>
<gene>
    <name evidence="4" type="ORF">DOL88_08935</name>
</gene>
<feature type="domain" description="Sulfatase-modifying factor enzyme-like" evidence="3">
    <location>
        <begin position="99"/>
        <end position="313"/>
    </location>
</feature>
<proteinExistence type="predicted"/>
<dbReference type="PANTHER" id="PTHR23150:SF19">
    <property type="entry name" value="FORMYLGLYCINE-GENERATING ENZYME"/>
    <property type="match status" value="1"/>
</dbReference>
<dbReference type="PANTHER" id="PTHR23150">
    <property type="entry name" value="SULFATASE MODIFYING FACTOR 1, 2"/>
    <property type="match status" value="1"/>
</dbReference>
<dbReference type="Gene3D" id="3.90.1580.10">
    <property type="entry name" value="paralog of FGE (formylglycine-generating enzyme)"/>
    <property type="match status" value="1"/>
</dbReference>